<gene>
    <name evidence="2" type="ORF">US90_C0032G0012</name>
</gene>
<feature type="transmembrane region" description="Helical" evidence="1">
    <location>
        <begin position="129"/>
        <end position="149"/>
    </location>
</feature>
<accession>A0A0G0JLI3</accession>
<keyword evidence="1" id="KW-0472">Membrane</keyword>
<evidence type="ECO:0000313" key="2">
    <source>
        <dbReference type="EMBL" id="KKQ67707.1"/>
    </source>
</evidence>
<feature type="transmembrane region" description="Helical" evidence="1">
    <location>
        <begin position="90"/>
        <end position="117"/>
    </location>
</feature>
<dbReference type="EMBL" id="LBUT01000032">
    <property type="protein sequence ID" value="KKQ67707.1"/>
    <property type="molecule type" value="Genomic_DNA"/>
</dbReference>
<feature type="transmembrane region" description="Helical" evidence="1">
    <location>
        <begin position="271"/>
        <end position="291"/>
    </location>
</feature>
<feature type="transmembrane region" description="Helical" evidence="1">
    <location>
        <begin position="7"/>
        <end position="26"/>
    </location>
</feature>
<keyword evidence="1" id="KW-0812">Transmembrane</keyword>
<evidence type="ECO:0000313" key="3">
    <source>
        <dbReference type="Proteomes" id="UP000034406"/>
    </source>
</evidence>
<keyword evidence="1" id="KW-1133">Transmembrane helix</keyword>
<feature type="transmembrane region" description="Helical" evidence="1">
    <location>
        <begin position="187"/>
        <end position="205"/>
    </location>
</feature>
<name>A0A0G0JLI3_9BACT</name>
<feature type="transmembrane region" description="Helical" evidence="1">
    <location>
        <begin position="321"/>
        <end position="338"/>
    </location>
</feature>
<sequence length="376" mass="43721">MLKRPKLLLSLITILVSLFFWGFFYLNLPVRIGFPSSNLLSVYANYDGPNYMIIAKCGYNSDCIRSQFSLPQPLEYYPAHLPGYPLIIRIFSYIFTSTQAMLFATLLGSIFLTLSFYQLLNLFFNTKKSFCLTLIFLFFPARLFILRQIGAPETWFLGFTIASIYHFKKQKYLVSALMAALAQFFKSPGIILFAAYFFVALTEFLKTKKIIPVLNKYIYYLLVPITAIMVFSLYQLQTGDFWAYFHSGDNFHLSFLPYTVFISNRSWINTIWLEDVIYIYLIAYFGVYKLYKKFKLDILVVYPALFLLATIMVAHRDISRYLAPVYPFLFIAYGKTLNSKPLKTIFILLLPAIFLYALNFIIGNTAPIADWTPYFN</sequence>
<proteinExistence type="predicted"/>
<dbReference type="AlphaFoldDB" id="A0A0G0JLI3"/>
<protein>
    <recommendedName>
        <fullName evidence="4">Glycosyltransferase RgtA/B/C/D-like domain-containing protein</fullName>
    </recommendedName>
</protein>
<evidence type="ECO:0008006" key="4">
    <source>
        <dbReference type="Google" id="ProtNLM"/>
    </source>
</evidence>
<dbReference type="Proteomes" id="UP000034406">
    <property type="component" value="Unassembled WGS sequence"/>
</dbReference>
<comment type="caution">
    <text evidence="2">The sequence shown here is derived from an EMBL/GenBank/DDBJ whole genome shotgun (WGS) entry which is preliminary data.</text>
</comment>
<feature type="transmembrane region" description="Helical" evidence="1">
    <location>
        <begin position="345"/>
        <end position="366"/>
    </location>
</feature>
<feature type="transmembrane region" description="Helical" evidence="1">
    <location>
        <begin position="298"/>
        <end position="315"/>
    </location>
</feature>
<feature type="transmembrane region" description="Helical" evidence="1">
    <location>
        <begin position="217"/>
        <end position="236"/>
    </location>
</feature>
<evidence type="ECO:0000256" key="1">
    <source>
        <dbReference type="SAM" id="Phobius"/>
    </source>
</evidence>
<reference evidence="2 3" key="1">
    <citation type="journal article" date="2015" name="Nature">
        <title>rRNA introns, odd ribosomes, and small enigmatic genomes across a large radiation of phyla.</title>
        <authorList>
            <person name="Brown C.T."/>
            <person name="Hug L.A."/>
            <person name="Thomas B.C."/>
            <person name="Sharon I."/>
            <person name="Castelle C.J."/>
            <person name="Singh A."/>
            <person name="Wilkins M.J."/>
            <person name="Williams K.H."/>
            <person name="Banfield J.F."/>
        </authorList>
    </citation>
    <scope>NUCLEOTIDE SEQUENCE [LARGE SCALE GENOMIC DNA]</scope>
</reference>
<organism evidence="2 3">
    <name type="scientific">Candidatus Shapirobacteria bacterium GW2011_GWE2_38_30</name>
    <dbReference type="NCBI Taxonomy" id="1618490"/>
    <lineage>
        <taxon>Bacteria</taxon>
        <taxon>Candidatus Shapironibacteriota</taxon>
    </lineage>
</organism>